<evidence type="ECO:0000313" key="3">
    <source>
        <dbReference type="EMBL" id="TDP49875.1"/>
    </source>
</evidence>
<feature type="binding site" evidence="1">
    <location>
        <position position="98"/>
    </location>
    <ligand>
        <name>Mn(2+)</name>
        <dbReference type="ChEBI" id="CHEBI:29035"/>
        <label>2</label>
    </ligand>
</feature>
<evidence type="ECO:0000256" key="1">
    <source>
        <dbReference type="PIRSR" id="PIRSR005962-1"/>
    </source>
</evidence>
<sequence>MIDYDVLSKEISAYRRDLHKIPELGFFVYKTNAYVKAVLDGLDCQVETVAKTGLVAYFDFGGEKTLCFRADMDGLPIEEETGLDFASTHEGCMHACGHDGHMANLLGFAKVLNSYRTQGRQFKYNALLLFQPAEETIDGALTILGTHIFEQFKVASIFGLHMWPFLEEGEITTKPGVMMAKSTALAVEIEGLSAHCGEPDKGHDALAAACRYIDLLYDFKSEHIRERSVLKFGEMKSGTVRNIISDYTRLDGTMRTFDDLTNKRLVNAMKHYARQLETLYEVKFTVDTSKYHPAVVNDADLYLKIKEELLSKHLNFVELRRPSMIAEDFSFFEERIPGLFFFLGTGTKIPLHSNNFNFDDAVLINGVQLFNTIFLGSK</sequence>
<comment type="caution">
    <text evidence="3">The sequence shown here is derived from an EMBL/GenBank/DDBJ whole genome shotgun (WGS) entry which is preliminary data.</text>
</comment>
<feature type="binding site" evidence="1">
    <location>
        <position position="135"/>
    </location>
    <ligand>
        <name>Mn(2+)</name>
        <dbReference type="ChEBI" id="CHEBI:29035"/>
        <label>2</label>
    </ligand>
</feature>
<dbReference type="GO" id="GO:0046872">
    <property type="term" value="F:metal ion binding"/>
    <property type="evidence" value="ECO:0007669"/>
    <property type="project" value="UniProtKB-KW"/>
</dbReference>
<feature type="binding site" evidence="1">
    <location>
        <position position="96"/>
    </location>
    <ligand>
        <name>Mn(2+)</name>
        <dbReference type="ChEBI" id="CHEBI:29035"/>
        <label>2</label>
    </ligand>
</feature>
<keyword evidence="4" id="KW-1185">Reference proteome</keyword>
<dbReference type="PANTHER" id="PTHR11014:SF63">
    <property type="entry name" value="METALLOPEPTIDASE, PUTATIVE (AFU_ORTHOLOGUE AFUA_6G09600)-RELATED"/>
    <property type="match status" value="1"/>
</dbReference>
<dbReference type="Proteomes" id="UP000295500">
    <property type="component" value="Unassembled WGS sequence"/>
</dbReference>
<protein>
    <submittedName>
        <fullName evidence="3">Hippurate hydrolase</fullName>
    </submittedName>
</protein>
<organism evidence="3 4">
    <name type="scientific">Aminicella lysinilytica</name>
    <dbReference type="NCBI Taxonomy" id="433323"/>
    <lineage>
        <taxon>Bacteria</taxon>
        <taxon>Bacillati</taxon>
        <taxon>Bacillota</taxon>
        <taxon>Clostridia</taxon>
        <taxon>Peptostreptococcales</taxon>
        <taxon>Anaerovoracaceae</taxon>
        <taxon>Aminicella</taxon>
    </lineage>
</organism>
<dbReference type="PANTHER" id="PTHR11014">
    <property type="entry name" value="PEPTIDASE M20 FAMILY MEMBER"/>
    <property type="match status" value="1"/>
</dbReference>
<dbReference type="Pfam" id="PF01546">
    <property type="entry name" value="Peptidase_M20"/>
    <property type="match status" value="1"/>
</dbReference>
<dbReference type="PIRSF" id="PIRSF005962">
    <property type="entry name" value="Pept_M20D_amidohydro"/>
    <property type="match status" value="1"/>
</dbReference>
<dbReference type="SUPFAM" id="SSF55031">
    <property type="entry name" value="Bacterial exopeptidase dimerisation domain"/>
    <property type="match status" value="1"/>
</dbReference>
<keyword evidence="3" id="KW-0378">Hydrolase</keyword>
<dbReference type="Gene3D" id="3.40.630.10">
    <property type="entry name" value="Zn peptidases"/>
    <property type="match status" value="1"/>
</dbReference>
<dbReference type="Pfam" id="PF07687">
    <property type="entry name" value="M20_dimer"/>
    <property type="match status" value="1"/>
</dbReference>
<evidence type="ECO:0000259" key="2">
    <source>
        <dbReference type="Pfam" id="PF07687"/>
    </source>
</evidence>
<accession>A0A4R6PYS5</accession>
<evidence type="ECO:0000313" key="4">
    <source>
        <dbReference type="Proteomes" id="UP000295500"/>
    </source>
</evidence>
<dbReference type="NCBIfam" id="TIGR01891">
    <property type="entry name" value="amidohydrolases"/>
    <property type="match status" value="1"/>
</dbReference>
<gene>
    <name evidence="3" type="ORF">EV211_14112</name>
</gene>
<dbReference type="InterPro" id="IPR017439">
    <property type="entry name" value="Amidohydrolase"/>
</dbReference>
<keyword evidence="1" id="KW-0479">Metal-binding</keyword>
<proteinExistence type="predicted"/>
<comment type="cofactor">
    <cofactor evidence="1">
        <name>Mn(2+)</name>
        <dbReference type="ChEBI" id="CHEBI:29035"/>
    </cofactor>
    <text evidence="1">The Mn(2+) ion enhances activity.</text>
</comment>
<dbReference type="InterPro" id="IPR011650">
    <property type="entry name" value="Peptidase_M20_dimer"/>
</dbReference>
<dbReference type="SUPFAM" id="SSF53187">
    <property type="entry name" value="Zn-dependent exopeptidases"/>
    <property type="match status" value="1"/>
</dbReference>
<dbReference type="AlphaFoldDB" id="A0A4R6PYS5"/>
<dbReference type="InterPro" id="IPR036264">
    <property type="entry name" value="Bact_exopeptidase_dim_dom"/>
</dbReference>
<feature type="binding site" evidence="1">
    <location>
        <position position="161"/>
    </location>
    <ligand>
        <name>Mn(2+)</name>
        <dbReference type="ChEBI" id="CHEBI:29035"/>
        <label>2</label>
    </ligand>
</feature>
<dbReference type="EMBL" id="SNXO01000041">
    <property type="protein sequence ID" value="TDP49875.1"/>
    <property type="molecule type" value="Genomic_DNA"/>
</dbReference>
<keyword evidence="1" id="KW-0464">Manganese</keyword>
<feature type="domain" description="Peptidase M20 dimerisation" evidence="2">
    <location>
        <begin position="185"/>
        <end position="275"/>
    </location>
</feature>
<dbReference type="InterPro" id="IPR002933">
    <property type="entry name" value="Peptidase_M20"/>
</dbReference>
<reference evidence="3 4" key="1">
    <citation type="submission" date="2019-03" db="EMBL/GenBank/DDBJ databases">
        <title>Genomic Encyclopedia of Type Strains, Phase IV (KMG-IV): sequencing the most valuable type-strain genomes for metagenomic binning, comparative biology and taxonomic classification.</title>
        <authorList>
            <person name="Goeker M."/>
        </authorList>
    </citation>
    <scope>NUCLEOTIDE SEQUENCE [LARGE SCALE GENOMIC DNA]</scope>
    <source>
        <strain evidence="3 4">DSM 28287</strain>
    </source>
</reference>
<name>A0A4R6PYS5_9FIRM</name>
<dbReference type="Gene3D" id="3.30.70.360">
    <property type="match status" value="1"/>
</dbReference>
<dbReference type="RefSeq" id="WP_166635428.1">
    <property type="nucleotide sequence ID" value="NZ_CALCQM010000150.1"/>
</dbReference>
<feature type="binding site" evidence="1">
    <location>
        <position position="352"/>
    </location>
    <ligand>
        <name>Mn(2+)</name>
        <dbReference type="ChEBI" id="CHEBI:29035"/>
        <label>2</label>
    </ligand>
</feature>
<dbReference type="GO" id="GO:0016787">
    <property type="term" value="F:hydrolase activity"/>
    <property type="evidence" value="ECO:0007669"/>
    <property type="project" value="UniProtKB-KW"/>
</dbReference>